<dbReference type="Proteomes" id="UP000664032">
    <property type="component" value="Unassembled WGS sequence"/>
</dbReference>
<comment type="caution">
    <text evidence="1">The sequence shown here is derived from an EMBL/GenBank/DDBJ whole genome shotgun (WGS) entry which is preliminary data.</text>
</comment>
<dbReference type="EMBL" id="JAFIQS020000006">
    <property type="protein sequence ID" value="KAH9480652.1"/>
    <property type="molecule type" value="Genomic_DNA"/>
</dbReference>
<organism evidence="1 2">
    <name type="scientific">Psilocybe cubensis</name>
    <name type="common">Psychedelic mushroom</name>
    <name type="synonym">Stropharia cubensis</name>
    <dbReference type="NCBI Taxonomy" id="181762"/>
    <lineage>
        <taxon>Eukaryota</taxon>
        <taxon>Fungi</taxon>
        <taxon>Dikarya</taxon>
        <taxon>Basidiomycota</taxon>
        <taxon>Agaricomycotina</taxon>
        <taxon>Agaricomycetes</taxon>
        <taxon>Agaricomycetidae</taxon>
        <taxon>Agaricales</taxon>
        <taxon>Agaricineae</taxon>
        <taxon>Strophariaceae</taxon>
        <taxon>Psilocybe</taxon>
    </lineage>
</organism>
<keyword evidence="2" id="KW-1185">Reference proteome</keyword>
<reference evidence="1" key="1">
    <citation type="submission" date="2021-10" db="EMBL/GenBank/DDBJ databases">
        <title>Psilocybe cubensis genome.</title>
        <authorList>
            <person name="Mckernan K.J."/>
            <person name="Crawford S."/>
            <person name="Trippe A."/>
            <person name="Kane L.T."/>
            <person name="Mclaughlin S."/>
        </authorList>
    </citation>
    <scope>NUCLEOTIDE SEQUENCE</scope>
    <source>
        <strain evidence="1">MGC-MH-2018</strain>
    </source>
</reference>
<gene>
    <name evidence="1" type="ORF">JR316_0007252</name>
</gene>
<protein>
    <submittedName>
        <fullName evidence="1">Uncharacterized protein</fullName>
    </submittedName>
</protein>
<sequence>MPYTTDTRERKLSLASFLNPKHFYGEYMRMHASKRAAHAQTASLPHSHHLQQQLQLQHQPPPPPLPQQTVPSRHSNAASAFGDFGGLRRRRSTGGGTKVRSGKEKGKGEKEKDRDRDAGVASSSSTGSASATTKEAKERSRLSGLGISSSSVVYSTSIGSGNSISSDHNGLHTPTSPVASTSSTHLGMGSSSTSGASGGGGGEAGRHGNNASSTSIPSAIAASSSSASSSHHNAHAQPHPHAHPHPHSQTAGSSSGDPRFSTADRTVLAGIREGQQAMERQFVIKGVGHNVIGGGRSAGKRYHPFSRREVPYPRSYDREVVDFLEIGCGLDIVPLHPNLQNLGSSDLASRITWVQHNFLETLPFQDEEFDFVHIKRIALGVPEDRWDKFFEEIQRVMKPGGAFEMVEEDLFFPGSKPLDEDDVSVASLHGGDDASSVTRRDSVSSDEHRTLNGFDGPERLPRVSEGDSPVTPTSALVAPSSQLPLHVPSRPSTPTRNQQHGSGDAKEVADAQALAPPSPPRDSQPEVVRLVTPHSRSLVRPPLSVKTHKTQAAAASASAADAAAAAAAPPAYYGSSLGGMGYVTSQDPAVDFIKDQRRAAAQAARKQAIESSPPPPQPKPKPPTLLTKDVTPPPANPRDHTMLEAIWNGMLESRFVNTTPLSLLTTYLEYHFKDVRTHPPLLYTFPPLPDKPDDEDEDEAQTPHQLPSDSETDMDDSRDSSVPKPSKARSTKSRKSVNSNNTAHPEDINLEALYAKQSPYVTLDGSRSFAFSPAMRAAFTPVKEGQQPPLRRMSRLPNPVLNIDLRTLNLHLHLRAREIIACSESMWEWVLERQAAAEKEAAQAGRFRSGSASIEEYMVGVQATASNSSVNLTQSAILEMTRDDFDHLLVNFEMDMHDKASVSHALEERFNWNVFRSPILQDRKAFDNACEKYDKHIAKQKRDQMATNPYRQSNSHRSRNSMSTPGLVQPMSELLNANDLNMIARSTSSPQPSSGDRSLDDTSSIATAIVSNTRQDSNSSHTHLGSSSTSQLSEARPPQMLSRAMRVFVAWKAS</sequence>
<evidence type="ECO:0000313" key="1">
    <source>
        <dbReference type="EMBL" id="KAH9480652.1"/>
    </source>
</evidence>
<name>A0ACB8GYZ6_PSICU</name>
<evidence type="ECO:0000313" key="2">
    <source>
        <dbReference type="Proteomes" id="UP000664032"/>
    </source>
</evidence>
<accession>A0ACB8GYZ6</accession>
<proteinExistence type="predicted"/>